<evidence type="ECO:0000313" key="2">
    <source>
        <dbReference type="Proteomes" id="UP001163603"/>
    </source>
</evidence>
<keyword evidence="2" id="KW-1185">Reference proteome</keyword>
<comment type="caution">
    <text evidence="1">The sequence shown here is derived from an EMBL/GenBank/DDBJ whole genome shotgun (WGS) entry which is preliminary data.</text>
</comment>
<sequence>MRFPHLYNIWINSVSYVYGAAKVLKAFQVTFTLLLVQLLISPFASISLSFRRFRGI</sequence>
<accession>A0ACC0XT50</accession>
<dbReference type="Proteomes" id="UP001163603">
    <property type="component" value="Chromosome 10"/>
</dbReference>
<protein>
    <submittedName>
        <fullName evidence="1">Uncharacterized protein</fullName>
    </submittedName>
</protein>
<reference evidence="2" key="1">
    <citation type="journal article" date="2023" name="G3 (Bethesda)">
        <title>Genome assembly and association tests identify interacting loci associated with vigor, precocity, and sex in interspecific pistachio rootstocks.</title>
        <authorList>
            <person name="Palmer W."/>
            <person name="Jacygrad E."/>
            <person name="Sagayaradj S."/>
            <person name="Cavanaugh K."/>
            <person name="Han R."/>
            <person name="Bertier L."/>
            <person name="Beede B."/>
            <person name="Kafkas S."/>
            <person name="Golino D."/>
            <person name="Preece J."/>
            <person name="Michelmore R."/>
        </authorList>
    </citation>
    <scope>NUCLEOTIDE SEQUENCE [LARGE SCALE GENOMIC DNA]</scope>
</reference>
<evidence type="ECO:0000313" key="1">
    <source>
        <dbReference type="EMBL" id="KAJ0024374.1"/>
    </source>
</evidence>
<gene>
    <name evidence="1" type="ORF">Pint_07414</name>
</gene>
<proteinExistence type="predicted"/>
<name>A0ACC0XT50_9ROSI</name>
<dbReference type="EMBL" id="CM047745">
    <property type="protein sequence ID" value="KAJ0024374.1"/>
    <property type="molecule type" value="Genomic_DNA"/>
</dbReference>
<organism evidence="1 2">
    <name type="scientific">Pistacia integerrima</name>
    <dbReference type="NCBI Taxonomy" id="434235"/>
    <lineage>
        <taxon>Eukaryota</taxon>
        <taxon>Viridiplantae</taxon>
        <taxon>Streptophyta</taxon>
        <taxon>Embryophyta</taxon>
        <taxon>Tracheophyta</taxon>
        <taxon>Spermatophyta</taxon>
        <taxon>Magnoliopsida</taxon>
        <taxon>eudicotyledons</taxon>
        <taxon>Gunneridae</taxon>
        <taxon>Pentapetalae</taxon>
        <taxon>rosids</taxon>
        <taxon>malvids</taxon>
        <taxon>Sapindales</taxon>
        <taxon>Anacardiaceae</taxon>
        <taxon>Pistacia</taxon>
    </lineage>
</organism>